<dbReference type="InterPro" id="IPR022903">
    <property type="entry name" value="GcvT_bac"/>
</dbReference>
<comment type="subunit">
    <text evidence="7">The glycine cleavage system is composed of four proteins: P, T, L and H.</text>
</comment>
<dbReference type="Gene3D" id="2.40.30.110">
    <property type="entry name" value="Aminomethyltransferase beta-barrel domains"/>
    <property type="match status" value="1"/>
</dbReference>
<dbReference type="InterPro" id="IPR027266">
    <property type="entry name" value="TrmE/GcvT-like"/>
</dbReference>
<dbReference type="SUPFAM" id="SSF103025">
    <property type="entry name" value="Folate-binding domain"/>
    <property type="match status" value="1"/>
</dbReference>
<sequence>MSELRNSPLHEKHAELGASFTAFGPWNMPLKYNNELEEHRAVRNAAGLFDLSHMGEIWVKGPDAAKFLSYALISDITNVKVGKAKYSMICAEDGGIIDDLISYRLEENKFLVVPNAGNAQVVWEAFQERAEGFDVELENESLDVAMIAIQGPKAVEILLPLVEDNKQEAVAELGYYAAMMGKVARKFAIICRTGYTGEDGFELIVYNSDAPELWDELIKAGAEYDLKPCGLAARDSLRLEAGMPLYGNELSRDITPVEAGMGRAFANKEADFVGAGPMRQRLEEGPQVSITGLTSDQRRAARAGAAVFIKGEDGADKQVGTVTSGQPSPTLGHPVAIALLETAAGLEPGAEVEVDIRGKRYPFKVTQMPFYKRQK</sequence>
<accession>A0A1L7D295</accession>
<dbReference type="RefSeq" id="WP_075733424.1">
    <property type="nucleotide sequence ID" value="NZ_CP009249.1"/>
</dbReference>
<feature type="binding site" evidence="8">
    <location>
        <position position="202"/>
    </location>
    <ligand>
        <name>substrate</name>
    </ligand>
</feature>
<dbReference type="InterPro" id="IPR013977">
    <property type="entry name" value="GcvT_C"/>
</dbReference>
<dbReference type="InterPro" id="IPR029043">
    <property type="entry name" value="GcvT/YgfZ_C"/>
</dbReference>
<evidence type="ECO:0000256" key="6">
    <source>
        <dbReference type="ARBA" id="ARBA00047665"/>
    </source>
</evidence>
<dbReference type="STRING" id="161895.CPHO_04030"/>
<dbReference type="NCBIfam" id="TIGR00528">
    <property type="entry name" value="gcvT"/>
    <property type="match status" value="1"/>
</dbReference>
<gene>
    <name evidence="7" type="primary">gcvT</name>
    <name evidence="11" type="ORF">CPHO_04030</name>
</gene>
<dbReference type="HAMAP" id="MF_00259">
    <property type="entry name" value="GcvT"/>
    <property type="match status" value="1"/>
</dbReference>
<evidence type="ECO:0000259" key="9">
    <source>
        <dbReference type="Pfam" id="PF01571"/>
    </source>
</evidence>
<dbReference type="NCBIfam" id="NF001567">
    <property type="entry name" value="PRK00389.1"/>
    <property type="match status" value="1"/>
</dbReference>
<feature type="domain" description="GCVT N-terminal" evidence="9">
    <location>
        <begin position="9"/>
        <end position="266"/>
    </location>
</feature>
<proteinExistence type="inferred from homology"/>
<dbReference type="KEGG" id="cpho:CPHO_04030"/>
<dbReference type="InterPro" id="IPR006222">
    <property type="entry name" value="GCVT_N"/>
</dbReference>
<evidence type="ECO:0000256" key="8">
    <source>
        <dbReference type="PIRSR" id="PIRSR006487-1"/>
    </source>
</evidence>
<dbReference type="OrthoDB" id="9774591at2"/>
<feature type="domain" description="Aminomethyltransferase C-terminal" evidence="10">
    <location>
        <begin position="291"/>
        <end position="372"/>
    </location>
</feature>
<keyword evidence="3 7" id="KW-0032">Aminotransferase</keyword>
<dbReference type="PIRSF" id="PIRSF006487">
    <property type="entry name" value="GcvT"/>
    <property type="match status" value="1"/>
</dbReference>
<dbReference type="SUPFAM" id="SSF101790">
    <property type="entry name" value="Aminomethyltransferase beta-barrel domain"/>
    <property type="match status" value="1"/>
</dbReference>
<evidence type="ECO:0000256" key="2">
    <source>
        <dbReference type="ARBA" id="ARBA00012616"/>
    </source>
</evidence>
<dbReference type="GO" id="GO:0005960">
    <property type="term" value="C:glycine cleavage complex"/>
    <property type="evidence" value="ECO:0007669"/>
    <property type="project" value="InterPro"/>
</dbReference>
<evidence type="ECO:0000256" key="7">
    <source>
        <dbReference type="HAMAP-Rule" id="MF_00259"/>
    </source>
</evidence>
<reference evidence="11 12" key="1">
    <citation type="submission" date="2014-08" db="EMBL/GenBank/DDBJ databases">
        <title>Complete genome sequence of Corynebacterium phocae M408/89/1(T)(=DSM 44612(T)), isolated from the common seal (Phoca vitulina).</title>
        <authorList>
            <person name="Ruckert C."/>
            <person name="Albersmeier A."/>
            <person name="Winkler A."/>
            <person name="Kalinowski J."/>
        </authorList>
    </citation>
    <scope>NUCLEOTIDE SEQUENCE [LARGE SCALE GENOMIC DNA]</scope>
    <source>
        <strain evidence="11 12">M408/89/1</strain>
    </source>
</reference>
<dbReference type="PANTHER" id="PTHR43757:SF2">
    <property type="entry name" value="AMINOMETHYLTRANSFERASE, MITOCHONDRIAL"/>
    <property type="match status" value="1"/>
</dbReference>
<dbReference type="InterPro" id="IPR006223">
    <property type="entry name" value="GcvT"/>
</dbReference>
<dbReference type="InterPro" id="IPR028896">
    <property type="entry name" value="GcvT/YgfZ/DmdA"/>
</dbReference>
<dbReference type="PANTHER" id="PTHR43757">
    <property type="entry name" value="AMINOMETHYLTRANSFERASE"/>
    <property type="match status" value="1"/>
</dbReference>
<dbReference type="GO" id="GO:0008483">
    <property type="term" value="F:transaminase activity"/>
    <property type="evidence" value="ECO:0007669"/>
    <property type="project" value="UniProtKB-KW"/>
</dbReference>
<protein>
    <recommendedName>
        <fullName evidence="2 7">Aminomethyltransferase</fullName>
        <ecNumber evidence="2 7">2.1.2.10</ecNumber>
    </recommendedName>
    <alternativeName>
        <fullName evidence="5 7">Glycine cleavage system T protein</fullName>
    </alternativeName>
</protein>
<dbReference type="Pfam" id="PF08669">
    <property type="entry name" value="GCV_T_C"/>
    <property type="match status" value="1"/>
</dbReference>
<comment type="catalytic activity">
    <reaction evidence="6 7">
        <text>N(6)-[(R)-S(8)-aminomethyldihydrolipoyl]-L-lysyl-[protein] + (6S)-5,6,7,8-tetrahydrofolate = N(6)-[(R)-dihydrolipoyl]-L-lysyl-[protein] + (6R)-5,10-methylene-5,6,7,8-tetrahydrofolate + NH4(+)</text>
        <dbReference type="Rhea" id="RHEA:16945"/>
        <dbReference type="Rhea" id="RHEA-COMP:10475"/>
        <dbReference type="Rhea" id="RHEA-COMP:10492"/>
        <dbReference type="ChEBI" id="CHEBI:15636"/>
        <dbReference type="ChEBI" id="CHEBI:28938"/>
        <dbReference type="ChEBI" id="CHEBI:57453"/>
        <dbReference type="ChEBI" id="CHEBI:83100"/>
        <dbReference type="ChEBI" id="CHEBI:83143"/>
        <dbReference type="EC" id="2.1.2.10"/>
    </reaction>
</comment>
<comment type="function">
    <text evidence="7">The glycine cleavage system catalyzes the degradation of glycine.</text>
</comment>
<dbReference type="Gene3D" id="3.30.1360.120">
    <property type="entry name" value="Probable tRNA modification gtpase trme, domain 1"/>
    <property type="match status" value="1"/>
</dbReference>
<evidence type="ECO:0000313" key="11">
    <source>
        <dbReference type="EMBL" id="APT92193.1"/>
    </source>
</evidence>
<name>A0A1L7D295_9CORY</name>
<dbReference type="GO" id="GO:0005829">
    <property type="term" value="C:cytosol"/>
    <property type="evidence" value="ECO:0007669"/>
    <property type="project" value="TreeGrafter"/>
</dbReference>
<comment type="similarity">
    <text evidence="1 7">Belongs to the GcvT family.</text>
</comment>
<dbReference type="Pfam" id="PF01571">
    <property type="entry name" value="GCV_T"/>
    <property type="match status" value="1"/>
</dbReference>
<dbReference type="Proteomes" id="UP000185491">
    <property type="component" value="Chromosome"/>
</dbReference>
<evidence type="ECO:0000256" key="3">
    <source>
        <dbReference type="ARBA" id="ARBA00022576"/>
    </source>
</evidence>
<dbReference type="EMBL" id="CP009249">
    <property type="protein sequence ID" value="APT92193.1"/>
    <property type="molecule type" value="Genomic_DNA"/>
</dbReference>
<evidence type="ECO:0000256" key="1">
    <source>
        <dbReference type="ARBA" id="ARBA00008609"/>
    </source>
</evidence>
<dbReference type="FunFam" id="3.30.70.1400:FF:000001">
    <property type="entry name" value="Aminomethyltransferase"/>
    <property type="match status" value="1"/>
</dbReference>
<keyword evidence="4 7" id="KW-0808">Transferase</keyword>
<evidence type="ECO:0000313" key="12">
    <source>
        <dbReference type="Proteomes" id="UP000185491"/>
    </source>
</evidence>
<evidence type="ECO:0000256" key="4">
    <source>
        <dbReference type="ARBA" id="ARBA00022679"/>
    </source>
</evidence>
<dbReference type="EC" id="2.1.2.10" evidence="2 7"/>
<keyword evidence="12" id="KW-1185">Reference proteome</keyword>
<dbReference type="GO" id="GO:0004047">
    <property type="term" value="F:aminomethyltransferase activity"/>
    <property type="evidence" value="ECO:0007669"/>
    <property type="project" value="UniProtKB-UniRule"/>
</dbReference>
<dbReference type="GO" id="GO:0019464">
    <property type="term" value="P:glycine decarboxylation via glycine cleavage system"/>
    <property type="evidence" value="ECO:0007669"/>
    <property type="project" value="UniProtKB-UniRule"/>
</dbReference>
<dbReference type="Gene3D" id="3.30.70.1400">
    <property type="entry name" value="Aminomethyltransferase beta-barrel domains"/>
    <property type="match status" value="1"/>
</dbReference>
<evidence type="ECO:0000259" key="10">
    <source>
        <dbReference type="Pfam" id="PF08669"/>
    </source>
</evidence>
<evidence type="ECO:0000256" key="5">
    <source>
        <dbReference type="ARBA" id="ARBA00031395"/>
    </source>
</evidence>
<dbReference type="AlphaFoldDB" id="A0A1L7D295"/>
<organism evidence="11 12">
    <name type="scientific">Corynebacterium phocae</name>
    <dbReference type="NCBI Taxonomy" id="161895"/>
    <lineage>
        <taxon>Bacteria</taxon>
        <taxon>Bacillati</taxon>
        <taxon>Actinomycetota</taxon>
        <taxon>Actinomycetes</taxon>
        <taxon>Mycobacteriales</taxon>
        <taxon>Corynebacteriaceae</taxon>
        <taxon>Corynebacterium</taxon>
    </lineage>
</organism>
<dbReference type="Gene3D" id="4.10.1250.10">
    <property type="entry name" value="Aminomethyltransferase fragment"/>
    <property type="match status" value="1"/>
</dbReference>